<proteinExistence type="inferred from homology"/>
<reference evidence="13" key="2">
    <citation type="submission" date="2020-10" db="EMBL/GenBank/DDBJ databases">
        <authorList>
            <person name="Scholz U."/>
            <person name="Mascher M."/>
            <person name="Fiebig A."/>
        </authorList>
    </citation>
    <scope>NUCLEOTIDE SEQUENCE [LARGE SCALE GENOMIC DNA]</scope>
    <source>
        <strain evidence="13">cv. Morex</strain>
    </source>
</reference>
<evidence type="ECO:0000256" key="9">
    <source>
        <dbReference type="PROSITE-ProRule" id="PRU00108"/>
    </source>
</evidence>
<dbReference type="GO" id="GO:0000981">
    <property type="term" value="F:DNA-binding transcription factor activity, RNA polymerase II-specific"/>
    <property type="evidence" value="ECO:0007669"/>
    <property type="project" value="InterPro"/>
</dbReference>
<keyword evidence="3" id="KW-0805">Transcription regulation</keyword>
<dbReference type="InterPro" id="IPR009057">
    <property type="entry name" value="Homeodomain-like_sf"/>
</dbReference>
<feature type="DNA-binding region" description="Homeobox" evidence="9">
    <location>
        <begin position="60"/>
        <end position="119"/>
    </location>
</feature>
<keyword evidence="4" id="KW-0175">Coiled coil</keyword>
<evidence type="ECO:0000256" key="5">
    <source>
        <dbReference type="ARBA" id="ARBA00023125"/>
    </source>
</evidence>
<evidence type="ECO:0000313" key="14">
    <source>
        <dbReference type="Proteomes" id="UP000011116"/>
    </source>
</evidence>
<sequence length="757" mass="83019">MVGEWQQQNGHVNDEINLSNSIDDKDSIWSNMGMIYDDEVVATADEDVTGAGSASNKRKRGRHANRHCKEHILELEAIFEECPHPDETVRLALSKRVGMDPHQVKFWFQNRRNAKKNQNERQQNAVLRVENAMLEEDNRAIKAAMLNKTCSACKGPMVHIVPLTPELRRLHTENEKLKAELLRRTAYLHHISGGSAGMLCDLNVDHSDNALVINPVHPRHDHDDLVADTMGHCAPGGCASTAGVPPEQAALQRHVLAALEELMMLMKQGEPMWLSTLDGEVLDHELYRVNTLPAGLLDLPPAGFTANGTRETGMVMCTGLDLVRIFMDENCWFQTFPDILASVTSSDIGHGCICKGAVKLMNAELRVLSPRVSSCKVKFARQCQLIEQNVWAVVDVSLDGNGVSELGAWNTAGLPGSCRLLPSGCLIRDMNDGHCMVTMIVNGEYDKGFMPLPLHPLLSSGHTFSARRWLTSLQRRCEYLTQRSSPANGLGMAGGGVITPEARNKALELARRMTESFYAAISAPRGEAWSKVTDWRGVGRESYELAVHVATPPDARARATLRATTTVWLPEIPPQRVFDYICDKERRGEWDVLAQGASVQEDTCFATATAQLFPRSGVSLLYPAGRDRSSNKKLILQQAWSDSPCMVVAYAPIDVGSLKKVMLGGNHDSSFSLLPSGFAILPDGNGDAEIARIGSSNPSAVDAIGHQWKRGSLVSVLWSGSMPQNLTAQTIDNVGNLVSRSIEMIKNAVHAEHVVTV</sequence>
<dbReference type="Pfam" id="PF01852">
    <property type="entry name" value="START"/>
    <property type="match status" value="1"/>
</dbReference>
<evidence type="ECO:0000313" key="13">
    <source>
        <dbReference type="EnsemblPlants" id="HORVU.MOREX.r3.4HG0343580.1"/>
    </source>
</evidence>
<dbReference type="Pfam" id="PF00046">
    <property type="entry name" value="Homeodomain"/>
    <property type="match status" value="1"/>
</dbReference>
<keyword evidence="14" id="KW-1185">Reference proteome</keyword>
<dbReference type="SMR" id="A0A8I6XMH2"/>
<feature type="domain" description="START" evidence="12">
    <location>
        <begin position="244"/>
        <end position="482"/>
    </location>
</feature>
<evidence type="ECO:0000256" key="10">
    <source>
        <dbReference type="RuleBase" id="RU000682"/>
    </source>
</evidence>
<dbReference type="CDD" id="cd00086">
    <property type="entry name" value="homeodomain"/>
    <property type="match status" value="1"/>
</dbReference>
<dbReference type="PANTHER" id="PTHR45654">
    <property type="entry name" value="HOMEOBOX-LEUCINE ZIPPER PROTEIN MERISTEM L1"/>
    <property type="match status" value="1"/>
</dbReference>
<dbReference type="InterPro" id="IPR042160">
    <property type="entry name" value="HD-Zip_IV"/>
</dbReference>
<dbReference type="GO" id="GO:0005634">
    <property type="term" value="C:nucleus"/>
    <property type="evidence" value="ECO:0007669"/>
    <property type="project" value="UniProtKB-SubCell"/>
</dbReference>
<comment type="subcellular location">
    <subcellularLocation>
        <location evidence="1 9 10">Nucleus</location>
    </subcellularLocation>
</comment>
<dbReference type="SMART" id="SM00389">
    <property type="entry name" value="HOX"/>
    <property type="match status" value="1"/>
</dbReference>
<evidence type="ECO:0000256" key="2">
    <source>
        <dbReference type="ARBA" id="ARBA00006789"/>
    </source>
</evidence>
<dbReference type="InterPro" id="IPR017970">
    <property type="entry name" value="Homeobox_CS"/>
</dbReference>
<organism evidence="13 14">
    <name type="scientific">Hordeum vulgare subsp. vulgare</name>
    <name type="common">Domesticated barley</name>
    <dbReference type="NCBI Taxonomy" id="112509"/>
    <lineage>
        <taxon>Eukaryota</taxon>
        <taxon>Viridiplantae</taxon>
        <taxon>Streptophyta</taxon>
        <taxon>Embryophyta</taxon>
        <taxon>Tracheophyta</taxon>
        <taxon>Spermatophyta</taxon>
        <taxon>Magnoliopsida</taxon>
        <taxon>Liliopsida</taxon>
        <taxon>Poales</taxon>
        <taxon>Poaceae</taxon>
        <taxon>BOP clade</taxon>
        <taxon>Pooideae</taxon>
        <taxon>Triticodae</taxon>
        <taxon>Triticeae</taxon>
        <taxon>Hordeinae</taxon>
        <taxon>Hordeum</taxon>
    </lineage>
</organism>
<dbReference type="GO" id="GO:0008289">
    <property type="term" value="F:lipid binding"/>
    <property type="evidence" value="ECO:0007669"/>
    <property type="project" value="InterPro"/>
</dbReference>
<evidence type="ECO:0000256" key="3">
    <source>
        <dbReference type="ARBA" id="ARBA00023015"/>
    </source>
</evidence>
<evidence type="ECO:0000256" key="1">
    <source>
        <dbReference type="ARBA" id="ARBA00004123"/>
    </source>
</evidence>
<evidence type="ECO:0000259" key="11">
    <source>
        <dbReference type="PROSITE" id="PS50071"/>
    </source>
</evidence>
<evidence type="ECO:0000256" key="4">
    <source>
        <dbReference type="ARBA" id="ARBA00023054"/>
    </source>
</evidence>
<dbReference type="InterPro" id="IPR001356">
    <property type="entry name" value="HD"/>
</dbReference>
<dbReference type="Gramene" id="HORVU.MOREX.r2.4HG0286760.1">
    <property type="protein sequence ID" value="HORVU.MOREX.r2.4HG0286760.1"/>
    <property type="gene ID" value="HORVU.MOREX.r2.4HG0286760"/>
</dbReference>
<keyword evidence="7" id="KW-0804">Transcription</keyword>
<dbReference type="SUPFAM" id="SSF46689">
    <property type="entry name" value="Homeodomain-like"/>
    <property type="match status" value="1"/>
</dbReference>
<keyword evidence="6 9" id="KW-0371">Homeobox</keyword>
<dbReference type="InterPro" id="IPR057993">
    <property type="entry name" value="HD-Zip_IV_C"/>
</dbReference>
<dbReference type="AlphaFoldDB" id="A0A8I6XMH2"/>
<dbReference type="GO" id="GO:0003677">
    <property type="term" value="F:DNA binding"/>
    <property type="evidence" value="ECO:0007669"/>
    <property type="project" value="UniProtKB-UniRule"/>
</dbReference>
<dbReference type="PROSITE" id="PS50071">
    <property type="entry name" value="HOMEOBOX_2"/>
    <property type="match status" value="1"/>
</dbReference>
<dbReference type="Gramene" id="HORVU.MOREX.r3.4HG0343580.1">
    <property type="protein sequence ID" value="HORVU.MOREX.r3.4HG0343580.1"/>
    <property type="gene ID" value="HORVU.MOREX.r3.4HG0343580"/>
</dbReference>
<dbReference type="PROSITE" id="PS00027">
    <property type="entry name" value="HOMEOBOX_1"/>
    <property type="match status" value="1"/>
</dbReference>
<accession>A0A8I6XMH2</accession>
<name>A0A8I6XMH2_HORVV</name>
<feature type="domain" description="Homeobox" evidence="11">
    <location>
        <begin position="58"/>
        <end position="118"/>
    </location>
</feature>
<protein>
    <submittedName>
        <fullName evidence="13">Uncharacterized protein</fullName>
    </submittedName>
</protein>
<dbReference type="Proteomes" id="UP000011116">
    <property type="component" value="Chromosome 4H"/>
</dbReference>
<evidence type="ECO:0000259" key="12">
    <source>
        <dbReference type="PROSITE" id="PS50848"/>
    </source>
</evidence>
<evidence type="ECO:0000256" key="6">
    <source>
        <dbReference type="ARBA" id="ARBA00023155"/>
    </source>
</evidence>
<dbReference type="SUPFAM" id="SSF55961">
    <property type="entry name" value="Bet v1-like"/>
    <property type="match status" value="2"/>
</dbReference>
<reference evidence="13" key="3">
    <citation type="submission" date="2022-01" db="UniProtKB">
        <authorList>
            <consortium name="EnsemblPlants"/>
        </authorList>
    </citation>
    <scope>IDENTIFICATION</scope>
    <source>
        <strain evidence="13">subsp. vulgare</strain>
    </source>
</reference>
<evidence type="ECO:0000256" key="8">
    <source>
        <dbReference type="ARBA" id="ARBA00023242"/>
    </source>
</evidence>
<reference evidence="14" key="1">
    <citation type="journal article" date="2012" name="Nature">
        <title>A physical, genetic and functional sequence assembly of the barley genome.</title>
        <authorList>
            <consortium name="The International Barley Genome Sequencing Consortium"/>
            <person name="Mayer K.F."/>
            <person name="Waugh R."/>
            <person name="Brown J.W."/>
            <person name="Schulman A."/>
            <person name="Langridge P."/>
            <person name="Platzer M."/>
            <person name="Fincher G.B."/>
            <person name="Muehlbauer G.J."/>
            <person name="Sato K."/>
            <person name="Close T.J."/>
            <person name="Wise R.P."/>
            <person name="Stein N."/>
        </authorList>
    </citation>
    <scope>NUCLEOTIDE SEQUENCE [LARGE SCALE GENOMIC DNA]</scope>
    <source>
        <strain evidence="14">cv. Morex</strain>
    </source>
</reference>
<dbReference type="InterPro" id="IPR002913">
    <property type="entry name" value="START_lipid-bd_dom"/>
</dbReference>
<dbReference type="PROSITE" id="PS50848">
    <property type="entry name" value="START"/>
    <property type="match status" value="1"/>
</dbReference>
<keyword evidence="5 9" id="KW-0238">DNA-binding</keyword>
<dbReference type="Gene3D" id="1.10.10.60">
    <property type="entry name" value="Homeodomain-like"/>
    <property type="match status" value="1"/>
</dbReference>
<comment type="similarity">
    <text evidence="2">Belongs to the HD-ZIP homeobox family. Class IV subfamily.</text>
</comment>
<dbReference type="PANTHER" id="PTHR45654:SF62">
    <property type="entry name" value="HOMEOBOX DOMAIN-CONTAINING PROTEIN"/>
    <property type="match status" value="1"/>
</dbReference>
<keyword evidence="8 9" id="KW-0539">Nucleus</keyword>
<dbReference type="Pfam" id="PF25797">
    <property type="entry name" value="PDF2_C"/>
    <property type="match status" value="1"/>
</dbReference>
<dbReference type="EnsemblPlants" id="HORVU.MOREX.r3.4HG0343580.1">
    <property type="protein sequence ID" value="HORVU.MOREX.r3.4HG0343580.1"/>
    <property type="gene ID" value="HORVU.MOREX.r3.4HG0343580"/>
</dbReference>
<evidence type="ECO:0000256" key="7">
    <source>
        <dbReference type="ARBA" id="ARBA00023163"/>
    </source>
</evidence>